<evidence type="ECO:0000256" key="3">
    <source>
        <dbReference type="ARBA" id="ARBA00022679"/>
    </source>
</evidence>
<dbReference type="Pfam" id="PF13508">
    <property type="entry name" value="Acetyltransf_7"/>
    <property type="match status" value="1"/>
</dbReference>
<dbReference type="PANTHER" id="PTHR36449:SF1">
    <property type="entry name" value="ACETYLTRANSFERASE"/>
    <property type="match status" value="1"/>
</dbReference>
<dbReference type="AlphaFoldDB" id="A0A7W2EFE7"/>
<comment type="catalytic activity">
    <reaction evidence="5">
        <text>glycyl-tRNA(Gly) + acetyl-CoA = N-acetylglycyl-tRNA(Gly) + CoA + H(+)</text>
        <dbReference type="Rhea" id="RHEA:81867"/>
        <dbReference type="Rhea" id="RHEA-COMP:9683"/>
        <dbReference type="Rhea" id="RHEA-COMP:19766"/>
        <dbReference type="ChEBI" id="CHEBI:15378"/>
        <dbReference type="ChEBI" id="CHEBI:57287"/>
        <dbReference type="ChEBI" id="CHEBI:57288"/>
        <dbReference type="ChEBI" id="CHEBI:78522"/>
        <dbReference type="ChEBI" id="CHEBI:232036"/>
    </reaction>
</comment>
<keyword evidence="8" id="KW-1185">Reference proteome</keyword>
<dbReference type="EMBL" id="JACEZS010000003">
    <property type="protein sequence ID" value="MBA5604929.1"/>
    <property type="molecule type" value="Genomic_DNA"/>
</dbReference>
<gene>
    <name evidence="7" type="ORF">H3H36_06075</name>
</gene>
<evidence type="ECO:0000313" key="7">
    <source>
        <dbReference type="EMBL" id="MBA5604929.1"/>
    </source>
</evidence>
<dbReference type="RefSeq" id="WP_182215201.1">
    <property type="nucleotide sequence ID" value="NZ_JACEZS010000003.1"/>
</dbReference>
<keyword evidence="4" id="KW-0012">Acyltransferase</keyword>
<protein>
    <submittedName>
        <fullName evidence="7">GNAT family N-acetyltransferase</fullName>
    </submittedName>
</protein>
<proteinExistence type="predicted"/>
<reference evidence="7 8" key="1">
    <citation type="submission" date="2020-07" db="EMBL/GenBank/DDBJ databases">
        <title>Novel species isolated from subtropical streams in China.</title>
        <authorList>
            <person name="Lu H."/>
        </authorList>
    </citation>
    <scope>NUCLEOTIDE SEQUENCE [LARGE SCALE GENOMIC DNA]</scope>
    <source>
        <strain evidence="7 8">FT3S</strain>
    </source>
</reference>
<evidence type="ECO:0000256" key="5">
    <source>
        <dbReference type="ARBA" id="ARBA00049880"/>
    </source>
</evidence>
<comment type="caution">
    <text evidence="7">The sequence shown here is derived from an EMBL/GenBank/DDBJ whole genome shotgun (WGS) entry which is preliminary data.</text>
</comment>
<dbReference type="CDD" id="cd04301">
    <property type="entry name" value="NAT_SF"/>
    <property type="match status" value="1"/>
</dbReference>
<dbReference type="SUPFAM" id="SSF55729">
    <property type="entry name" value="Acyl-CoA N-acyltransferases (Nat)"/>
    <property type="match status" value="1"/>
</dbReference>
<evidence type="ECO:0000259" key="6">
    <source>
        <dbReference type="PROSITE" id="PS51186"/>
    </source>
</evidence>
<keyword evidence="3 7" id="KW-0808">Transferase</keyword>
<dbReference type="GO" id="GO:0016747">
    <property type="term" value="F:acyltransferase activity, transferring groups other than amino-acyl groups"/>
    <property type="evidence" value="ECO:0007669"/>
    <property type="project" value="InterPro"/>
</dbReference>
<organism evidence="7 8">
    <name type="scientific">Rugamonas fusca</name>
    <dbReference type="NCBI Taxonomy" id="2758568"/>
    <lineage>
        <taxon>Bacteria</taxon>
        <taxon>Pseudomonadati</taxon>
        <taxon>Pseudomonadota</taxon>
        <taxon>Betaproteobacteria</taxon>
        <taxon>Burkholderiales</taxon>
        <taxon>Oxalobacteraceae</taxon>
        <taxon>Telluria group</taxon>
        <taxon>Rugamonas</taxon>
    </lineage>
</organism>
<evidence type="ECO:0000313" key="8">
    <source>
        <dbReference type="Proteomes" id="UP000566711"/>
    </source>
</evidence>
<dbReference type="Proteomes" id="UP000566711">
    <property type="component" value="Unassembled WGS sequence"/>
</dbReference>
<evidence type="ECO:0000256" key="1">
    <source>
        <dbReference type="ARBA" id="ARBA00022491"/>
    </source>
</evidence>
<dbReference type="PROSITE" id="PS51186">
    <property type="entry name" value="GNAT"/>
    <property type="match status" value="1"/>
</dbReference>
<dbReference type="PANTHER" id="PTHR36449">
    <property type="entry name" value="ACETYLTRANSFERASE-RELATED"/>
    <property type="match status" value="1"/>
</dbReference>
<feature type="domain" description="N-acetyltransferase" evidence="6">
    <location>
        <begin position="89"/>
        <end position="162"/>
    </location>
</feature>
<evidence type="ECO:0000256" key="4">
    <source>
        <dbReference type="ARBA" id="ARBA00023315"/>
    </source>
</evidence>
<dbReference type="InterPro" id="IPR000182">
    <property type="entry name" value="GNAT_dom"/>
</dbReference>
<accession>A0A7W2EFE7</accession>
<keyword evidence="2" id="KW-1277">Toxin-antitoxin system</keyword>
<sequence length="166" mass="18341">MAKKIVALDKTHDTKAFDCGNADLNRWFRDIAMQHQKGGMSRTFVHPDERDATQVAGFFSMAMRSLVRKEDLPEAMQKKLPRHVPGYTLARLAVAKEHQGQGLGTYLLLEAMERAQRAAENVGGFALFVDAKEGAASFYAQYGFKALPSDPDTLVLPIAAMPKFPA</sequence>
<dbReference type="Gene3D" id="3.40.630.30">
    <property type="match status" value="1"/>
</dbReference>
<evidence type="ECO:0000256" key="2">
    <source>
        <dbReference type="ARBA" id="ARBA00022649"/>
    </source>
</evidence>
<name>A0A7W2EFE7_9BURK</name>
<keyword evidence="1" id="KW-0678">Repressor</keyword>
<dbReference type="InterPro" id="IPR016181">
    <property type="entry name" value="Acyl_CoA_acyltransferase"/>
</dbReference>